<dbReference type="InterPro" id="IPR011502">
    <property type="entry name" value="Nucleoporin_Nup85"/>
</dbReference>
<protein>
    <recommendedName>
        <fullName evidence="9">Nuclear pore complex protein Nup85</fullName>
    </recommendedName>
</protein>
<reference evidence="11 12" key="1">
    <citation type="journal article" date="2022" name="Nat. Genet.">
        <title>Improved pea reference genome and pan-genome highlight genomic features and evolutionary characteristics.</title>
        <authorList>
            <person name="Yang T."/>
            <person name="Liu R."/>
            <person name="Luo Y."/>
            <person name="Hu S."/>
            <person name="Wang D."/>
            <person name="Wang C."/>
            <person name="Pandey M.K."/>
            <person name="Ge S."/>
            <person name="Xu Q."/>
            <person name="Li N."/>
            <person name="Li G."/>
            <person name="Huang Y."/>
            <person name="Saxena R.K."/>
            <person name="Ji Y."/>
            <person name="Li M."/>
            <person name="Yan X."/>
            <person name="He Y."/>
            <person name="Liu Y."/>
            <person name="Wang X."/>
            <person name="Xiang C."/>
            <person name="Varshney R.K."/>
            <person name="Ding H."/>
            <person name="Gao S."/>
            <person name="Zong X."/>
        </authorList>
    </citation>
    <scope>NUCLEOTIDE SEQUENCE [LARGE SCALE GENOMIC DNA]</scope>
    <source>
        <strain evidence="11 12">cv. Zhongwan 6</strain>
    </source>
</reference>
<keyword evidence="5 9" id="KW-0653">Protein transport</keyword>
<dbReference type="Pfam" id="PF07575">
    <property type="entry name" value="Nucleopor_Nup85"/>
    <property type="match status" value="1"/>
</dbReference>
<evidence type="ECO:0000256" key="9">
    <source>
        <dbReference type="RuleBase" id="RU365073"/>
    </source>
</evidence>
<dbReference type="Gramene" id="Psat07G0538600-T1">
    <property type="protein sequence ID" value="KAI5390036.1"/>
    <property type="gene ID" value="KIW84_075386"/>
</dbReference>
<dbReference type="Proteomes" id="UP001058974">
    <property type="component" value="Chromosome 7"/>
</dbReference>
<organism evidence="11 12">
    <name type="scientific">Pisum sativum</name>
    <name type="common">Garden pea</name>
    <name type="synonym">Lathyrus oleraceus</name>
    <dbReference type="NCBI Taxonomy" id="3888"/>
    <lineage>
        <taxon>Eukaryota</taxon>
        <taxon>Viridiplantae</taxon>
        <taxon>Streptophyta</taxon>
        <taxon>Embryophyta</taxon>
        <taxon>Tracheophyta</taxon>
        <taxon>Spermatophyta</taxon>
        <taxon>Magnoliopsida</taxon>
        <taxon>eudicotyledons</taxon>
        <taxon>Gunneridae</taxon>
        <taxon>Pentapetalae</taxon>
        <taxon>rosids</taxon>
        <taxon>fabids</taxon>
        <taxon>Fabales</taxon>
        <taxon>Fabaceae</taxon>
        <taxon>Papilionoideae</taxon>
        <taxon>50 kb inversion clade</taxon>
        <taxon>NPAAA clade</taxon>
        <taxon>Hologalegina</taxon>
        <taxon>IRL clade</taxon>
        <taxon>Fabeae</taxon>
        <taxon>Lathyrus</taxon>
    </lineage>
</organism>
<sequence>MEIFYVDKQSQAWLPERLVDWLADYDSLFTSTQETIHGKLVDFQNDLVNIQVIEDDPRYWEVMSSALSVGWLDIVVKMLRLHGSYQLDQLSYRELENGLVEAVAVLISKMPRLRHESAVGNLGDCFKSKPDFIKAWEKWRSQITKLDCSPFWIQCDNQQTREGLRNLLQVMLGNTESLCTTSCYWIELYISHFLYIRPFTTGIESMYNLAQKCIQLKPPTGTQRLAGLMIGILAENTEVVLAEIPENLVLGWSSHPHSSVTHLQESKPLCRTSSYLEQQRQLQYHLEHRSSEPKNQGPCIERLLILTRDENFLVFRANQFWRQNLHSLLILSLVVGLNNLLQITVQNQLANQAGLYPRDRSNLLSNMLQQQLQLHIGSVSPHLMNQLHQQHRLHHPVQRSAGYLSGFQSHLFNPHLSSSSSVSSKYDHRPKSTQNAKHSHRLSHQGSNASSQKSESSSLQFRSKYMTSDEIESILRLQLAVTHSNDPYIDDYYHQGRLAKKTFCGKVKTSILPNPNKGTSFTNTF</sequence>
<keyword evidence="12" id="KW-1185">Reference proteome</keyword>
<accession>A0A9D4ZZC7</accession>
<feature type="compositionally biased region" description="Low complexity" evidence="10">
    <location>
        <begin position="445"/>
        <end position="461"/>
    </location>
</feature>
<dbReference type="GO" id="GO:0006606">
    <property type="term" value="P:protein import into nucleus"/>
    <property type="evidence" value="ECO:0007669"/>
    <property type="project" value="TreeGrafter"/>
</dbReference>
<evidence type="ECO:0000256" key="5">
    <source>
        <dbReference type="ARBA" id="ARBA00022927"/>
    </source>
</evidence>
<feature type="region of interest" description="Disordered" evidence="10">
    <location>
        <begin position="418"/>
        <end position="461"/>
    </location>
</feature>
<evidence type="ECO:0000256" key="10">
    <source>
        <dbReference type="SAM" id="MobiDB-lite"/>
    </source>
</evidence>
<keyword evidence="7 9" id="KW-0906">Nuclear pore complex</keyword>
<evidence type="ECO:0000313" key="11">
    <source>
        <dbReference type="EMBL" id="KAI5390036.1"/>
    </source>
</evidence>
<evidence type="ECO:0000256" key="4">
    <source>
        <dbReference type="ARBA" id="ARBA00022816"/>
    </source>
</evidence>
<evidence type="ECO:0000256" key="7">
    <source>
        <dbReference type="ARBA" id="ARBA00023132"/>
    </source>
</evidence>
<proteinExistence type="inferred from homology"/>
<comment type="caution">
    <text evidence="11">The sequence shown here is derived from an EMBL/GenBank/DDBJ whole genome shotgun (WGS) entry which is preliminary data.</text>
</comment>
<evidence type="ECO:0000313" key="12">
    <source>
        <dbReference type="Proteomes" id="UP001058974"/>
    </source>
</evidence>
<dbReference type="PANTHER" id="PTHR13373">
    <property type="entry name" value="FROUNT PROTEIN-RELATED"/>
    <property type="match status" value="1"/>
</dbReference>
<dbReference type="GO" id="GO:0031080">
    <property type="term" value="C:nuclear pore outer ring"/>
    <property type="evidence" value="ECO:0007669"/>
    <property type="project" value="TreeGrafter"/>
</dbReference>
<evidence type="ECO:0000256" key="2">
    <source>
        <dbReference type="ARBA" id="ARBA00005573"/>
    </source>
</evidence>
<keyword evidence="8 9" id="KW-0539">Nucleus</keyword>
<dbReference type="PANTHER" id="PTHR13373:SF21">
    <property type="entry name" value="NUCLEAR PORE COMPLEX PROTEIN NUP85"/>
    <property type="match status" value="1"/>
</dbReference>
<evidence type="ECO:0000256" key="8">
    <source>
        <dbReference type="ARBA" id="ARBA00023242"/>
    </source>
</evidence>
<evidence type="ECO:0000256" key="6">
    <source>
        <dbReference type="ARBA" id="ARBA00023010"/>
    </source>
</evidence>
<comment type="function">
    <text evidence="9">Functions as a component of the nuclear pore complex (NPC).</text>
</comment>
<comment type="subcellular location">
    <subcellularLocation>
        <location evidence="1 9">Nucleus</location>
        <location evidence="1 9">Nuclear pore complex</location>
    </subcellularLocation>
</comment>
<comment type="subunit">
    <text evidence="9">Component of the nuclear pore complex (NPC).</text>
</comment>
<name>A0A9D4ZZC7_PEA</name>
<dbReference type="GO" id="GO:0045893">
    <property type="term" value="P:positive regulation of DNA-templated transcription"/>
    <property type="evidence" value="ECO:0007669"/>
    <property type="project" value="TreeGrafter"/>
</dbReference>
<dbReference type="GO" id="GO:0017056">
    <property type="term" value="F:structural constituent of nuclear pore"/>
    <property type="evidence" value="ECO:0007669"/>
    <property type="project" value="TreeGrafter"/>
</dbReference>
<gene>
    <name evidence="11" type="ORF">KIW84_075386</name>
</gene>
<evidence type="ECO:0000256" key="1">
    <source>
        <dbReference type="ARBA" id="ARBA00004567"/>
    </source>
</evidence>
<dbReference type="AlphaFoldDB" id="A0A9D4ZZC7"/>
<keyword evidence="6 9" id="KW-0811">Translocation</keyword>
<keyword evidence="3 9" id="KW-0813">Transport</keyword>
<dbReference type="EMBL" id="JAMSHJ010000007">
    <property type="protein sequence ID" value="KAI5390036.1"/>
    <property type="molecule type" value="Genomic_DNA"/>
</dbReference>
<evidence type="ECO:0000256" key="3">
    <source>
        <dbReference type="ARBA" id="ARBA00022448"/>
    </source>
</evidence>
<keyword evidence="4 9" id="KW-0509">mRNA transport</keyword>
<keyword evidence="9" id="KW-0472">Membrane</keyword>
<comment type="similarity">
    <text evidence="2 9">Belongs to the nucleoporin Nup85 family.</text>
</comment>
<dbReference type="GO" id="GO:0006406">
    <property type="term" value="P:mRNA export from nucleus"/>
    <property type="evidence" value="ECO:0007669"/>
    <property type="project" value="TreeGrafter"/>
</dbReference>
<dbReference type="GO" id="GO:0031965">
    <property type="term" value="C:nuclear membrane"/>
    <property type="evidence" value="ECO:0007669"/>
    <property type="project" value="UniProtKB-UniRule"/>
</dbReference>